<dbReference type="EMBL" id="JBHRZO010000011">
    <property type="protein sequence ID" value="MFC3847473.1"/>
    <property type="molecule type" value="Genomic_DNA"/>
</dbReference>
<evidence type="ECO:0000313" key="1">
    <source>
        <dbReference type="EMBL" id="MFC3847473.1"/>
    </source>
</evidence>
<keyword evidence="2" id="KW-1185">Reference proteome</keyword>
<organism evidence="1 2">
    <name type="scientific">Helicobacter baculiformis</name>
    <dbReference type="NCBI Taxonomy" id="427351"/>
    <lineage>
        <taxon>Bacteria</taxon>
        <taxon>Pseudomonadati</taxon>
        <taxon>Campylobacterota</taxon>
        <taxon>Epsilonproteobacteria</taxon>
        <taxon>Campylobacterales</taxon>
        <taxon>Helicobacteraceae</taxon>
        <taxon>Helicobacter</taxon>
    </lineage>
</organism>
<evidence type="ECO:0000313" key="2">
    <source>
        <dbReference type="Proteomes" id="UP001595783"/>
    </source>
</evidence>
<protein>
    <submittedName>
        <fullName evidence="1">Uncharacterized protein</fullName>
    </submittedName>
</protein>
<dbReference type="Proteomes" id="UP001595783">
    <property type="component" value="Unassembled WGS sequence"/>
</dbReference>
<accession>A0ABV7ZFZ7</accession>
<proteinExistence type="predicted"/>
<name>A0ABV7ZFZ7_9HELI</name>
<sequence length="238" mass="27325">MRYLALLFLIFGIAFSQPLKELIQEMQAMRALTVRMYEESLIRHVDETCQDPHPYHDTMERHAALFFSLALDFMDKIPLLQTLQLKTPQDKEFVKTLKAYESLQLFANLRGYLPTPDSCENGVSLPDAFDATQVTQNFLDTFNLFFAPVFKAHKEGSSLWDALSSQTLKVRKYNSSASISKQLDSLSYGFDDDDLDRDDEEDTYSRFIKIFLGVDLQQKPAKLLDDYYQAWLKAAGGS</sequence>
<reference evidence="2" key="1">
    <citation type="journal article" date="2019" name="Int. J. Syst. Evol. Microbiol.">
        <title>The Global Catalogue of Microorganisms (GCM) 10K type strain sequencing project: providing services to taxonomists for standard genome sequencing and annotation.</title>
        <authorList>
            <consortium name="The Broad Institute Genomics Platform"/>
            <consortium name="The Broad Institute Genome Sequencing Center for Infectious Disease"/>
            <person name="Wu L."/>
            <person name="Ma J."/>
        </authorList>
    </citation>
    <scope>NUCLEOTIDE SEQUENCE [LARGE SCALE GENOMIC DNA]</scope>
    <source>
        <strain evidence="2">CCUG 53816</strain>
    </source>
</reference>
<comment type="caution">
    <text evidence="1">The sequence shown here is derived from an EMBL/GenBank/DDBJ whole genome shotgun (WGS) entry which is preliminary data.</text>
</comment>
<gene>
    <name evidence="1" type="ORF">ACFOPX_02835</name>
</gene>
<dbReference type="RefSeq" id="WP_158653124.1">
    <property type="nucleotide sequence ID" value="NZ_JBHRZO010000011.1"/>
</dbReference>